<feature type="domain" description="FHA" evidence="1">
    <location>
        <begin position="141"/>
        <end position="190"/>
    </location>
</feature>
<evidence type="ECO:0000259" key="1">
    <source>
        <dbReference type="PROSITE" id="PS50006"/>
    </source>
</evidence>
<protein>
    <recommendedName>
        <fullName evidence="1">FHA domain-containing protein</fullName>
    </recommendedName>
</protein>
<dbReference type="PROSITE" id="PS50006">
    <property type="entry name" value="FHA_DOMAIN"/>
    <property type="match status" value="1"/>
</dbReference>
<dbReference type="AlphaFoldDB" id="A0A381PR32"/>
<dbReference type="Pfam" id="PF12401">
    <property type="entry name" value="FhaA_N"/>
    <property type="match status" value="1"/>
</dbReference>
<dbReference type="Pfam" id="PF00498">
    <property type="entry name" value="FHA"/>
    <property type="match status" value="1"/>
</dbReference>
<dbReference type="Gene3D" id="2.60.200.20">
    <property type="match status" value="1"/>
</dbReference>
<dbReference type="EMBL" id="UINC01001060">
    <property type="protein sequence ID" value="SUZ69350.1"/>
    <property type="molecule type" value="Genomic_DNA"/>
</dbReference>
<evidence type="ECO:0000313" key="2">
    <source>
        <dbReference type="EMBL" id="SUZ69350.1"/>
    </source>
</evidence>
<name>A0A381PR32_9ZZZZ</name>
<dbReference type="SMART" id="SM00240">
    <property type="entry name" value="FHA"/>
    <property type="match status" value="1"/>
</dbReference>
<dbReference type="InterPro" id="IPR042287">
    <property type="entry name" value="FhaA_N_sf"/>
</dbReference>
<proteinExistence type="predicted"/>
<dbReference type="InterPro" id="IPR050923">
    <property type="entry name" value="Cell_Proc_Reg/RNA_Proc"/>
</dbReference>
<sequence length="213" mass="23339">MGFKSIRGLIRNALSRAFRTGLRPTALGNRVGRLLEKERTTDIRGHTIVPNYLIFALSEKDRARFTQVEETLRRQLIETAQGYARSNAYGFSGPLSIDFATNPRFRTGRFELSGEFREAPIGDSAVLVTSDGVRVEITTPQILGRNDDCGVVLGGSNVSRHHAEIRADQHGLFIVDLGSTNGTLVAGVAIATHRLLHGDIVTIGDHHLRVEAV</sequence>
<accession>A0A381PR32</accession>
<dbReference type="InterPro" id="IPR008984">
    <property type="entry name" value="SMAD_FHA_dom_sf"/>
</dbReference>
<dbReference type="SUPFAM" id="SSF49879">
    <property type="entry name" value="SMAD/FHA domain"/>
    <property type="match status" value="1"/>
</dbReference>
<dbReference type="PANTHER" id="PTHR23308">
    <property type="entry name" value="NUCLEAR INHIBITOR OF PROTEIN PHOSPHATASE-1"/>
    <property type="match status" value="1"/>
</dbReference>
<gene>
    <name evidence="2" type="ORF">METZ01_LOCUS22204</name>
</gene>
<dbReference type="Gene3D" id="3.30.2320.60">
    <property type="entry name" value="FhaA, phosphopeptide-binding domain (DUF3662)"/>
    <property type="match status" value="1"/>
</dbReference>
<organism evidence="2">
    <name type="scientific">marine metagenome</name>
    <dbReference type="NCBI Taxonomy" id="408172"/>
    <lineage>
        <taxon>unclassified sequences</taxon>
        <taxon>metagenomes</taxon>
        <taxon>ecological metagenomes</taxon>
    </lineage>
</organism>
<dbReference type="InterPro" id="IPR022128">
    <property type="entry name" value="FhaA_N"/>
</dbReference>
<dbReference type="InterPro" id="IPR000253">
    <property type="entry name" value="FHA_dom"/>
</dbReference>
<dbReference type="CDD" id="cd00060">
    <property type="entry name" value="FHA"/>
    <property type="match status" value="1"/>
</dbReference>
<reference evidence="2" key="1">
    <citation type="submission" date="2018-05" db="EMBL/GenBank/DDBJ databases">
        <authorList>
            <person name="Lanie J.A."/>
            <person name="Ng W.-L."/>
            <person name="Kazmierczak K.M."/>
            <person name="Andrzejewski T.M."/>
            <person name="Davidsen T.M."/>
            <person name="Wayne K.J."/>
            <person name="Tettelin H."/>
            <person name="Glass J.I."/>
            <person name="Rusch D."/>
            <person name="Podicherti R."/>
            <person name="Tsui H.-C.T."/>
            <person name="Winkler M.E."/>
        </authorList>
    </citation>
    <scope>NUCLEOTIDE SEQUENCE</scope>
</reference>